<evidence type="ECO:0000313" key="2">
    <source>
        <dbReference type="EMBL" id="KAK1579433.1"/>
    </source>
</evidence>
<feature type="compositionally biased region" description="Basic and acidic residues" evidence="1">
    <location>
        <begin position="113"/>
        <end position="129"/>
    </location>
</feature>
<accession>A0AAD8PSX2</accession>
<sequence>MWMGWSSAVNAQSCQLPQTKHAVDFSPGASTVDISLFCSLFIRQHGQSFTAEHGLVELGGDGVVVDMQGASSCFVQQTVGGVLLVLPSHHIVHMQSTYQSTFEVALCSKEEQGETRRARESASPRRSSPENKLQPDSPHPRPFPFLTPIPFLTRLRHGDAKPWVGGSASIMHPHGEGDSQKL</sequence>
<dbReference type="Proteomes" id="UP001230504">
    <property type="component" value="Unassembled WGS sequence"/>
</dbReference>
<keyword evidence="3" id="KW-1185">Reference proteome</keyword>
<gene>
    <name evidence="2" type="ORF">LY79DRAFT_582495</name>
</gene>
<dbReference type="RefSeq" id="XP_060410557.1">
    <property type="nucleotide sequence ID" value="XM_060560264.1"/>
</dbReference>
<comment type="caution">
    <text evidence="2">The sequence shown here is derived from an EMBL/GenBank/DDBJ whole genome shotgun (WGS) entry which is preliminary data.</text>
</comment>
<proteinExistence type="predicted"/>
<name>A0AAD8PSX2_9PEZI</name>
<evidence type="ECO:0000313" key="3">
    <source>
        <dbReference type="Proteomes" id="UP001230504"/>
    </source>
</evidence>
<dbReference type="GeneID" id="85444504"/>
<dbReference type="EMBL" id="JAHLJV010000066">
    <property type="protein sequence ID" value="KAK1579433.1"/>
    <property type="molecule type" value="Genomic_DNA"/>
</dbReference>
<evidence type="ECO:0000256" key="1">
    <source>
        <dbReference type="SAM" id="MobiDB-lite"/>
    </source>
</evidence>
<reference evidence="2" key="1">
    <citation type="submission" date="2021-06" db="EMBL/GenBank/DDBJ databases">
        <title>Comparative genomics, transcriptomics and evolutionary studies reveal genomic signatures of adaptation to plant cell wall in hemibiotrophic fungi.</title>
        <authorList>
            <consortium name="DOE Joint Genome Institute"/>
            <person name="Baroncelli R."/>
            <person name="Diaz J.F."/>
            <person name="Benocci T."/>
            <person name="Peng M."/>
            <person name="Battaglia E."/>
            <person name="Haridas S."/>
            <person name="Andreopoulos W."/>
            <person name="Labutti K."/>
            <person name="Pangilinan J."/>
            <person name="Floch G.L."/>
            <person name="Makela M.R."/>
            <person name="Henrissat B."/>
            <person name="Grigoriev I.V."/>
            <person name="Crouch J.A."/>
            <person name="De Vries R.P."/>
            <person name="Sukno S.A."/>
            <person name="Thon M.R."/>
        </authorList>
    </citation>
    <scope>NUCLEOTIDE SEQUENCE</scope>
    <source>
        <strain evidence="2">CBS 125086</strain>
    </source>
</reference>
<organism evidence="2 3">
    <name type="scientific">Colletotrichum navitas</name>
    <dbReference type="NCBI Taxonomy" id="681940"/>
    <lineage>
        <taxon>Eukaryota</taxon>
        <taxon>Fungi</taxon>
        <taxon>Dikarya</taxon>
        <taxon>Ascomycota</taxon>
        <taxon>Pezizomycotina</taxon>
        <taxon>Sordariomycetes</taxon>
        <taxon>Hypocreomycetidae</taxon>
        <taxon>Glomerellales</taxon>
        <taxon>Glomerellaceae</taxon>
        <taxon>Colletotrichum</taxon>
        <taxon>Colletotrichum graminicola species complex</taxon>
    </lineage>
</organism>
<protein>
    <submittedName>
        <fullName evidence="2">Uncharacterized protein</fullName>
    </submittedName>
</protein>
<feature type="region of interest" description="Disordered" evidence="1">
    <location>
        <begin position="113"/>
        <end position="145"/>
    </location>
</feature>
<dbReference type="AlphaFoldDB" id="A0AAD8PSX2"/>